<comment type="caution">
    <text evidence="2">The sequence shown here is derived from an EMBL/GenBank/DDBJ whole genome shotgun (WGS) entry which is preliminary data.</text>
</comment>
<name>A0A9J6DF17_RHIMP</name>
<dbReference type="Pfam" id="PF03184">
    <property type="entry name" value="DDE_1"/>
    <property type="match status" value="1"/>
</dbReference>
<evidence type="ECO:0000313" key="3">
    <source>
        <dbReference type="Proteomes" id="UP000821866"/>
    </source>
</evidence>
<proteinExistence type="predicted"/>
<keyword evidence="3" id="KW-1185">Reference proteome</keyword>
<dbReference type="GO" id="GO:0003676">
    <property type="term" value="F:nucleic acid binding"/>
    <property type="evidence" value="ECO:0007669"/>
    <property type="project" value="InterPro"/>
</dbReference>
<reference evidence="2" key="2">
    <citation type="submission" date="2021-09" db="EMBL/GenBank/DDBJ databases">
        <authorList>
            <person name="Jia N."/>
            <person name="Wang J."/>
            <person name="Shi W."/>
            <person name="Du L."/>
            <person name="Sun Y."/>
            <person name="Zhan W."/>
            <person name="Jiang J."/>
            <person name="Wang Q."/>
            <person name="Zhang B."/>
            <person name="Ji P."/>
            <person name="Sakyi L.B."/>
            <person name="Cui X."/>
            <person name="Yuan T."/>
            <person name="Jiang B."/>
            <person name="Yang W."/>
            <person name="Lam T.T.-Y."/>
            <person name="Chang Q."/>
            <person name="Ding S."/>
            <person name="Wang X."/>
            <person name="Zhu J."/>
            <person name="Ruan X."/>
            <person name="Zhao L."/>
            <person name="Wei J."/>
            <person name="Que T."/>
            <person name="Du C."/>
            <person name="Cheng J."/>
            <person name="Dai P."/>
            <person name="Han X."/>
            <person name="Huang E."/>
            <person name="Gao Y."/>
            <person name="Liu J."/>
            <person name="Shao H."/>
            <person name="Ye R."/>
            <person name="Li L."/>
            <person name="Wei W."/>
            <person name="Wang X."/>
            <person name="Wang C."/>
            <person name="Huo Q."/>
            <person name="Li W."/>
            <person name="Guo W."/>
            <person name="Chen H."/>
            <person name="Chen S."/>
            <person name="Zhou L."/>
            <person name="Zhou L."/>
            <person name="Ni X."/>
            <person name="Tian J."/>
            <person name="Zhou Y."/>
            <person name="Sheng Y."/>
            <person name="Liu T."/>
            <person name="Pan Y."/>
            <person name="Xia L."/>
            <person name="Li J."/>
            <person name="Zhao F."/>
            <person name="Cao W."/>
        </authorList>
    </citation>
    <scope>NUCLEOTIDE SEQUENCE</scope>
    <source>
        <strain evidence="2">Rmic-2018</strain>
        <tissue evidence="2">Larvae</tissue>
    </source>
</reference>
<organism evidence="2 3">
    <name type="scientific">Rhipicephalus microplus</name>
    <name type="common">Cattle tick</name>
    <name type="synonym">Boophilus microplus</name>
    <dbReference type="NCBI Taxonomy" id="6941"/>
    <lineage>
        <taxon>Eukaryota</taxon>
        <taxon>Metazoa</taxon>
        <taxon>Ecdysozoa</taxon>
        <taxon>Arthropoda</taxon>
        <taxon>Chelicerata</taxon>
        <taxon>Arachnida</taxon>
        <taxon>Acari</taxon>
        <taxon>Parasitiformes</taxon>
        <taxon>Ixodida</taxon>
        <taxon>Ixodoidea</taxon>
        <taxon>Ixodidae</taxon>
        <taxon>Rhipicephalinae</taxon>
        <taxon>Rhipicephalus</taxon>
        <taxon>Boophilus</taxon>
    </lineage>
</organism>
<gene>
    <name evidence="2" type="ORF">HPB51_002467</name>
</gene>
<dbReference type="Proteomes" id="UP000821866">
    <property type="component" value="Chromosome 7"/>
</dbReference>
<feature type="domain" description="DDE-1" evidence="1">
    <location>
        <begin position="14"/>
        <end position="109"/>
    </location>
</feature>
<dbReference type="AlphaFoldDB" id="A0A9J6DF17"/>
<protein>
    <recommendedName>
        <fullName evidence="1">DDE-1 domain-containing protein</fullName>
    </recommendedName>
</protein>
<dbReference type="EMBL" id="JABSTU010000009">
    <property type="protein sequence ID" value="KAH8020518.1"/>
    <property type="molecule type" value="Genomic_DNA"/>
</dbReference>
<reference evidence="2" key="1">
    <citation type="journal article" date="2020" name="Cell">
        <title>Large-Scale Comparative Analyses of Tick Genomes Elucidate Their Genetic Diversity and Vector Capacities.</title>
        <authorList>
            <consortium name="Tick Genome and Microbiome Consortium (TIGMIC)"/>
            <person name="Jia N."/>
            <person name="Wang J."/>
            <person name="Shi W."/>
            <person name="Du L."/>
            <person name="Sun Y."/>
            <person name="Zhan W."/>
            <person name="Jiang J.F."/>
            <person name="Wang Q."/>
            <person name="Zhang B."/>
            <person name="Ji P."/>
            <person name="Bell-Sakyi L."/>
            <person name="Cui X.M."/>
            <person name="Yuan T.T."/>
            <person name="Jiang B.G."/>
            <person name="Yang W.F."/>
            <person name="Lam T.T."/>
            <person name="Chang Q.C."/>
            <person name="Ding S.J."/>
            <person name="Wang X.J."/>
            <person name="Zhu J.G."/>
            <person name="Ruan X.D."/>
            <person name="Zhao L."/>
            <person name="Wei J.T."/>
            <person name="Ye R.Z."/>
            <person name="Que T.C."/>
            <person name="Du C.H."/>
            <person name="Zhou Y.H."/>
            <person name="Cheng J.X."/>
            <person name="Dai P.F."/>
            <person name="Guo W.B."/>
            <person name="Han X.H."/>
            <person name="Huang E.J."/>
            <person name="Li L.F."/>
            <person name="Wei W."/>
            <person name="Gao Y.C."/>
            <person name="Liu J.Z."/>
            <person name="Shao H.Z."/>
            <person name="Wang X."/>
            <person name="Wang C.C."/>
            <person name="Yang T.C."/>
            <person name="Huo Q.B."/>
            <person name="Li W."/>
            <person name="Chen H.Y."/>
            <person name="Chen S.E."/>
            <person name="Zhou L.G."/>
            <person name="Ni X.B."/>
            <person name="Tian J.H."/>
            <person name="Sheng Y."/>
            <person name="Liu T."/>
            <person name="Pan Y.S."/>
            <person name="Xia L.Y."/>
            <person name="Li J."/>
            <person name="Zhao F."/>
            <person name="Cao W.C."/>
        </authorList>
    </citation>
    <scope>NUCLEOTIDE SEQUENCE</scope>
    <source>
        <strain evidence="2">Rmic-2018</strain>
    </source>
</reference>
<evidence type="ECO:0000259" key="1">
    <source>
        <dbReference type="Pfam" id="PF03184"/>
    </source>
</evidence>
<accession>A0A9J6DF17</accession>
<sequence length="134" mass="15396">MLPKGEKFPRNAVHCQDNGWMDESLVLDRMKSVWCRWPGALLGLSSMLLLDAFWRHLVDSMKRLLCDSRTELFVIPGGMASKLQLLDICLDKPLKDPIKRLYMKWMRSGELEVTLAGRMKWASPAMLCSWIAEA</sequence>
<evidence type="ECO:0000313" key="2">
    <source>
        <dbReference type="EMBL" id="KAH8020518.1"/>
    </source>
</evidence>
<dbReference type="InterPro" id="IPR004875">
    <property type="entry name" value="DDE_SF_endonuclease_dom"/>
</dbReference>